<reference evidence="18" key="1">
    <citation type="submission" date="2017-06" db="EMBL/GenBank/DDBJ databases">
        <title>Characterization of novel rhabdoviruses in bats, China.</title>
        <authorList>
            <person name="Xu L."/>
            <person name="Li X."/>
            <person name="He B."/>
            <person name="Tu C."/>
        </authorList>
    </citation>
    <scope>NUCLEOTIDE SEQUENCE</scope>
    <source>
        <strain evidence="18">IH17</strain>
    </source>
</reference>
<keyword evidence="12 15" id="KW-0472">Membrane</keyword>
<dbReference type="Pfam" id="PF00974">
    <property type="entry name" value="Rhabdo_glycop_FD"/>
    <property type="match status" value="1"/>
</dbReference>
<evidence type="ECO:0000256" key="14">
    <source>
        <dbReference type="ARBA" id="ARBA00023296"/>
    </source>
</evidence>
<comment type="subcellular location">
    <subcellularLocation>
        <location evidence="1">Host membrane</location>
        <topology evidence="1">Single-pass type I membrane protein</topology>
    </subcellularLocation>
    <subcellularLocation>
        <location evidence="2">Virion membrane</location>
        <topology evidence="2">Single-pass type I membrane protein</topology>
    </subcellularLocation>
</comment>
<evidence type="ECO:0000256" key="2">
    <source>
        <dbReference type="ARBA" id="ARBA00004563"/>
    </source>
</evidence>
<evidence type="ECO:0000256" key="4">
    <source>
        <dbReference type="ARBA" id="ARBA00022581"/>
    </source>
</evidence>
<dbReference type="Pfam" id="PF24833">
    <property type="entry name" value="Rhabdo_glycop_CD"/>
    <property type="match status" value="1"/>
</dbReference>
<keyword evidence="4" id="KW-0945">Host-virus interaction</keyword>
<keyword evidence="7" id="KW-1161">Viral attachment to host cell</keyword>
<dbReference type="EMBL" id="MF279192">
    <property type="protein sequence ID" value="ASZ85162.1"/>
    <property type="molecule type" value="Viral_cRNA"/>
</dbReference>
<gene>
    <name evidence="18" type="primary">G</name>
</gene>
<sequence length="520" mass="58075">MCTLQIITVIIVSYVTAVPVILPAGRDGKWNDVPNGFRYCPAVGDEYSYGRALSLQVNLLQPKSKEHEGAEGYLCHVAVYEATCDFRWYGVKYQTQKIRRVAPAEQDCIQRVKNTVTGRNDWVGFPAFSCNYASVTTEKHSEVVLVPHHVGVDDYQGMFVDPTLRDGSCVQPPCQTLYEDTLWLPITDLSRTVPCDLEFHQSRGVINFPAPRAGMSLANIQVSGPTLPTTSLDGSCHMGICGKWGIRLRSGVWIGFRERPILQGMDLYDTFMHGCRANTTISAGHFNPGALKMIWDAGRLLGYSLCQKTWDKLDRGDSITPLDLSYLNPVSPGPGLGFMSINGTLKMAKLRFARQELPDGLINNYNKDEPNPSLFQWQRWVPHGNVLVGPNGITLNGSTVKFPFFMVGVGKLDSDLTEAESIELLHHHEIAKGQMLHPIDDRYDWSHGGQSGDLIKKVESWFSIPDWVKNIGYGLITLCLLILMCSIFSRLCLLKVRQNRRPNNDHGPNRSDIPMSASFL</sequence>
<comment type="similarity">
    <text evidence="3">Belongs to the vesiculovirus glycoprotein family.</text>
</comment>
<protein>
    <submittedName>
        <fullName evidence="18">Glycoprotein</fullName>
    </submittedName>
</protein>
<organism evidence="18">
    <name type="scientific">Jinghong bat virus</name>
    <dbReference type="NCBI Taxonomy" id="2847811"/>
    <lineage>
        <taxon>Viruses</taxon>
        <taxon>Riboviria</taxon>
        <taxon>Orthornavirae</taxon>
        <taxon>Negarnaviricota</taxon>
        <taxon>Haploviricotina</taxon>
        <taxon>Monjiviricetes</taxon>
        <taxon>Mononegavirales</taxon>
        <taxon>Rhabdoviridae</taxon>
        <taxon>Alpharhabdovirinae</taxon>
        <taxon>Vesiculovirus</taxon>
        <taxon>Vesiculovirus rhinolophus</taxon>
    </lineage>
</organism>
<evidence type="ECO:0000256" key="5">
    <source>
        <dbReference type="ARBA" id="ARBA00022692"/>
    </source>
</evidence>
<evidence type="ECO:0000256" key="11">
    <source>
        <dbReference type="ARBA" id="ARBA00022989"/>
    </source>
</evidence>
<feature type="domain" description="Spike glycoprotein fusion" evidence="16">
    <location>
        <begin position="71"/>
        <end position="169"/>
    </location>
</feature>
<evidence type="ECO:0000259" key="16">
    <source>
        <dbReference type="Pfam" id="PF00974"/>
    </source>
</evidence>
<keyword evidence="19" id="KW-1185">Reference proteome</keyword>
<dbReference type="GO" id="GO:0019062">
    <property type="term" value="P:virion attachment to host cell"/>
    <property type="evidence" value="ECO:0007669"/>
    <property type="project" value="UniProtKB-KW"/>
</dbReference>
<evidence type="ECO:0000256" key="6">
    <source>
        <dbReference type="ARBA" id="ARBA00022729"/>
    </source>
</evidence>
<dbReference type="Gene3D" id="2.30.29.130">
    <property type="match status" value="1"/>
</dbReference>
<dbReference type="GO" id="GO:0046718">
    <property type="term" value="P:symbiont entry into host cell"/>
    <property type="evidence" value="ECO:0007669"/>
    <property type="project" value="UniProtKB-KW"/>
</dbReference>
<keyword evidence="13" id="KW-0325">Glycoprotein</keyword>
<evidence type="ECO:0000313" key="19">
    <source>
        <dbReference type="Proteomes" id="UP000681437"/>
    </source>
</evidence>
<accession>A0A249Y6Z4</accession>
<feature type="transmembrane region" description="Helical" evidence="15">
    <location>
        <begin position="471"/>
        <end position="493"/>
    </location>
</feature>
<dbReference type="InterPro" id="IPR001903">
    <property type="entry name" value="Rhabdo_glycop_FD"/>
</dbReference>
<evidence type="ECO:0000313" key="18">
    <source>
        <dbReference type="EMBL" id="ASZ85162.1"/>
    </source>
</evidence>
<evidence type="ECO:0000256" key="12">
    <source>
        <dbReference type="ARBA" id="ARBA00023136"/>
    </source>
</evidence>
<dbReference type="GO" id="GO:0055036">
    <property type="term" value="C:virion membrane"/>
    <property type="evidence" value="ECO:0007669"/>
    <property type="project" value="UniProtKB-SubCell"/>
</dbReference>
<evidence type="ECO:0000259" key="17">
    <source>
        <dbReference type="Pfam" id="PF24833"/>
    </source>
</evidence>
<feature type="domain" description="Spike glycoprotein G central" evidence="17">
    <location>
        <begin position="275"/>
        <end position="392"/>
    </location>
</feature>
<evidence type="ECO:0000256" key="7">
    <source>
        <dbReference type="ARBA" id="ARBA00022804"/>
    </source>
</evidence>
<dbReference type="GO" id="GO:0019031">
    <property type="term" value="C:viral envelope"/>
    <property type="evidence" value="ECO:0007669"/>
    <property type="project" value="UniProtKB-KW"/>
</dbReference>
<dbReference type="GO" id="GO:0033644">
    <property type="term" value="C:host cell membrane"/>
    <property type="evidence" value="ECO:0007669"/>
    <property type="project" value="UniProtKB-SubCell"/>
</dbReference>
<dbReference type="Proteomes" id="UP000681437">
    <property type="component" value="Segment"/>
</dbReference>
<dbReference type="InterPro" id="IPR055447">
    <property type="entry name" value="Rhabdo_glycop_CD"/>
</dbReference>
<keyword evidence="8" id="KW-0946">Virion</keyword>
<evidence type="ECO:0000256" key="1">
    <source>
        <dbReference type="ARBA" id="ARBA00004313"/>
    </source>
</evidence>
<evidence type="ECO:0000256" key="10">
    <source>
        <dbReference type="ARBA" id="ARBA00022879"/>
    </source>
</evidence>
<evidence type="ECO:0000256" key="13">
    <source>
        <dbReference type="ARBA" id="ARBA00023180"/>
    </source>
</evidence>
<evidence type="ECO:0000256" key="8">
    <source>
        <dbReference type="ARBA" id="ARBA00022844"/>
    </source>
</evidence>
<keyword evidence="9" id="KW-1043">Host membrane</keyword>
<evidence type="ECO:0000256" key="3">
    <source>
        <dbReference type="ARBA" id="ARBA00005473"/>
    </source>
</evidence>
<dbReference type="SUPFAM" id="SSF161008">
    <property type="entry name" value="Viral glycoprotein ectodomain-like"/>
    <property type="match status" value="1"/>
</dbReference>
<keyword evidence="11 15" id="KW-1133">Transmembrane helix</keyword>
<proteinExistence type="inferred from homology"/>
<keyword evidence="6" id="KW-0732">Signal</keyword>
<evidence type="ECO:0000256" key="15">
    <source>
        <dbReference type="SAM" id="Phobius"/>
    </source>
</evidence>
<keyword evidence="10" id="KW-0261">Viral envelope protein</keyword>
<keyword evidence="14" id="KW-1160">Virus entry into host cell</keyword>
<dbReference type="Gene3D" id="6.10.140.740">
    <property type="match status" value="1"/>
</dbReference>
<name>A0A249Y6Z4_9RHAB</name>
<evidence type="ECO:0000256" key="9">
    <source>
        <dbReference type="ARBA" id="ARBA00022870"/>
    </source>
</evidence>
<keyword evidence="5 15" id="KW-0812">Transmembrane</keyword>